<dbReference type="Proteomes" id="UP000596660">
    <property type="component" value="Unplaced"/>
</dbReference>
<evidence type="ECO:0000313" key="5">
    <source>
        <dbReference type="EnsemblPlants" id="AUR62011771-RA:cds"/>
    </source>
</evidence>
<reference evidence="5" key="1">
    <citation type="journal article" date="2017" name="Nature">
        <title>The genome of Chenopodium quinoa.</title>
        <authorList>
            <person name="Jarvis D.E."/>
            <person name="Ho Y.S."/>
            <person name="Lightfoot D.J."/>
            <person name="Schmoeckel S.M."/>
            <person name="Li B."/>
            <person name="Borm T.J.A."/>
            <person name="Ohyanagi H."/>
            <person name="Mineta K."/>
            <person name="Michell C.T."/>
            <person name="Saber N."/>
            <person name="Kharbatia N.M."/>
            <person name="Rupper R.R."/>
            <person name="Sharp A.R."/>
            <person name="Dally N."/>
            <person name="Boughton B.A."/>
            <person name="Woo Y.H."/>
            <person name="Gao G."/>
            <person name="Schijlen E.G.W.M."/>
            <person name="Guo X."/>
            <person name="Momin A.A."/>
            <person name="Negrao S."/>
            <person name="Al-Babili S."/>
            <person name="Gehring C."/>
            <person name="Roessner U."/>
            <person name="Jung C."/>
            <person name="Murphy K."/>
            <person name="Arold S.T."/>
            <person name="Gojobori T."/>
            <person name="van der Linden C.G."/>
            <person name="van Loo E.N."/>
            <person name="Jellen E.N."/>
            <person name="Maughan P.J."/>
            <person name="Tester M."/>
        </authorList>
    </citation>
    <scope>NUCLEOTIDE SEQUENCE [LARGE SCALE GENOMIC DNA]</scope>
    <source>
        <strain evidence="5">cv. PI 614886</strain>
    </source>
</reference>
<keyword evidence="2" id="KW-0378">Hydrolase</keyword>
<dbReference type="Pfam" id="PF01612">
    <property type="entry name" value="DNA_pol_A_exo1"/>
    <property type="match status" value="1"/>
</dbReference>
<feature type="domain" description="DUF3615" evidence="4">
    <location>
        <begin position="257"/>
        <end position="343"/>
    </location>
</feature>
<dbReference type="Pfam" id="PF12274">
    <property type="entry name" value="DUF3615"/>
    <property type="match status" value="1"/>
</dbReference>
<dbReference type="Gramene" id="AUR62011771-RA">
    <property type="protein sequence ID" value="AUR62011771-RA:cds"/>
    <property type="gene ID" value="AUR62011771"/>
</dbReference>
<dbReference type="Gene3D" id="3.30.420.10">
    <property type="entry name" value="Ribonuclease H-like superfamily/Ribonuclease H"/>
    <property type="match status" value="1"/>
</dbReference>
<feature type="domain" description="3'-5' exonuclease" evidence="3">
    <location>
        <begin position="73"/>
        <end position="208"/>
    </location>
</feature>
<evidence type="ECO:0000259" key="3">
    <source>
        <dbReference type="Pfam" id="PF01612"/>
    </source>
</evidence>
<dbReference type="InterPro" id="IPR022059">
    <property type="entry name" value="DUF3615"/>
</dbReference>
<dbReference type="SUPFAM" id="SSF53098">
    <property type="entry name" value="Ribonuclease H-like"/>
    <property type="match status" value="1"/>
</dbReference>
<dbReference type="InterPro" id="IPR036397">
    <property type="entry name" value="RNaseH_sf"/>
</dbReference>
<protein>
    <submittedName>
        <fullName evidence="5">Uncharacterized protein</fullName>
    </submittedName>
</protein>
<dbReference type="GO" id="GO:0003676">
    <property type="term" value="F:nucleic acid binding"/>
    <property type="evidence" value="ECO:0007669"/>
    <property type="project" value="InterPro"/>
</dbReference>
<keyword evidence="6" id="KW-1185">Reference proteome</keyword>
<accession>A0A803LF15</accession>
<name>A0A803LF15_CHEQI</name>
<evidence type="ECO:0000256" key="2">
    <source>
        <dbReference type="ARBA" id="ARBA00022801"/>
    </source>
</evidence>
<dbReference type="GO" id="GO:0006139">
    <property type="term" value="P:nucleobase-containing compound metabolic process"/>
    <property type="evidence" value="ECO:0007669"/>
    <property type="project" value="InterPro"/>
</dbReference>
<dbReference type="InterPro" id="IPR012337">
    <property type="entry name" value="RNaseH-like_sf"/>
</dbReference>
<keyword evidence="1" id="KW-0540">Nuclease</keyword>
<dbReference type="GO" id="GO:0005634">
    <property type="term" value="C:nucleus"/>
    <property type="evidence" value="ECO:0007669"/>
    <property type="project" value="TreeGrafter"/>
</dbReference>
<proteinExistence type="predicted"/>
<dbReference type="PANTHER" id="PTHR13620">
    <property type="entry name" value="3-5 EXONUCLEASE"/>
    <property type="match status" value="1"/>
</dbReference>
<dbReference type="InterPro" id="IPR002562">
    <property type="entry name" value="3'-5'_exonuclease_dom"/>
</dbReference>
<dbReference type="GO" id="GO:0008408">
    <property type="term" value="F:3'-5' exonuclease activity"/>
    <property type="evidence" value="ECO:0007669"/>
    <property type="project" value="InterPro"/>
</dbReference>
<evidence type="ECO:0000259" key="4">
    <source>
        <dbReference type="Pfam" id="PF12274"/>
    </source>
</evidence>
<sequence>MSITCKVRLESRVVKTTVIKTIAQLDQSLRELLVSISQNVRGNSCKCVVGLSVEKEFRPSSSPDGSGGSHLVSERVAILKLCYGTSCLIIQLLQLKAAPCSLANFLQLRGLSFVGVGIRHCLEALERDYGIKCRNAVDLGQLAATIKEKEVYKGFGLLDLVKELCFSDVKKHLMDSFTAAALSNWGVTTLSLKQIEAATSDAFICFYLGNGLFGGPAEDDDDFRDVTDPYPDVPEDYVYPQKDYTEAYRRQNLELSQIALEYYNKRHRTNYELVEPMDCSVFSHPMWMHLNFTAKLKSALDGDGNSSAKLFFVEFYHEPGRWVVNACRILKGKSSHCDFCQLDESLDESLGTIKHPTHGFHMKHLSEPYALRSRARGSTVG</sequence>
<evidence type="ECO:0000256" key="1">
    <source>
        <dbReference type="ARBA" id="ARBA00022722"/>
    </source>
</evidence>
<dbReference type="GO" id="GO:0005737">
    <property type="term" value="C:cytoplasm"/>
    <property type="evidence" value="ECO:0007669"/>
    <property type="project" value="TreeGrafter"/>
</dbReference>
<dbReference type="AlphaFoldDB" id="A0A803LF15"/>
<dbReference type="EnsemblPlants" id="AUR62011771-RA">
    <property type="protein sequence ID" value="AUR62011771-RA:cds"/>
    <property type="gene ID" value="AUR62011771"/>
</dbReference>
<reference evidence="5" key="2">
    <citation type="submission" date="2021-03" db="UniProtKB">
        <authorList>
            <consortium name="EnsemblPlants"/>
        </authorList>
    </citation>
    <scope>IDENTIFICATION</scope>
</reference>
<organism evidence="5 6">
    <name type="scientific">Chenopodium quinoa</name>
    <name type="common">Quinoa</name>
    <dbReference type="NCBI Taxonomy" id="63459"/>
    <lineage>
        <taxon>Eukaryota</taxon>
        <taxon>Viridiplantae</taxon>
        <taxon>Streptophyta</taxon>
        <taxon>Embryophyta</taxon>
        <taxon>Tracheophyta</taxon>
        <taxon>Spermatophyta</taxon>
        <taxon>Magnoliopsida</taxon>
        <taxon>eudicotyledons</taxon>
        <taxon>Gunneridae</taxon>
        <taxon>Pentapetalae</taxon>
        <taxon>Caryophyllales</taxon>
        <taxon>Chenopodiaceae</taxon>
        <taxon>Chenopodioideae</taxon>
        <taxon>Atripliceae</taxon>
        <taxon>Chenopodium</taxon>
    </lineage>
</organism>
<dbReference type="InterPro" id="IPR051132">
    <property type="entry name" value="3-5_Exonuclease_domain"/>
</dbReference>
<dbReference type="PANTHER" id="PTHR13620:SF105">
    <property type="entry name" value="OS01G0737700 PROTEIN"/>
    <property type="match status" value="1"/>
</dbReference>
<evidence type="ECO:0000313" key="6">
    <source>
        <dbReference type="Proteomes" id="UP000596660"/>
    </source>
</evidence>